<dbReference type="OrthoDB" id="2353304at2"/>
<dbReference type="EMBL" id="JNVM01000019">
    <property type="protein sequence ID" value="KEQ23805.1"/>
    <property type="molecule type" value="Genomic_DNA"/>
</dbReference>
<protein>
    <recommendedName>
        <fullName evidence="2">General stress protein 17M-like domain-containing protein</fullName>
    </recommendedName>
</protein>
<evidence type="ECO:0000313" key="3">
    <source>
        <dbReference type="EMBL" id="KEQ23805.1"/>
    </source>
</evidence>
<gene>
    <name evidence="3" type="ORF">ET33_12265</name>
</gene>
<evidence type="ECO:0000313" key="4">
    <source>
        <dbReference type="Proteomes" id="UP000028123"/>
    </source>
</evidence>
<dbReference type="Pfam" id="PF11181">
    <property type="entry name" value="YflT"/>
    <property type="match status" value="1"/>
</dbReference>
<name>A0A081NZD2_9BACL</name>
<dbReference type="Proteomes" id="UP000028123">
    <property type="component" value="Unassembled WGS sequence"/>
</dbReference>
<comment type="caution">
    <text evidence="3">The sequence shown here is derived from an EMBL/GenBank/DDBJ whole genome shotgun (WGS) entry which is preliminary data.</text>
</comment>
<evidence type="ECO:0000259" key="2">
    <source>
        <dbReference type="Pfam" id="PF11181"/>
    </source>
</evidence>
<organism evidence="3 4">
    <name type="scientific">Paenibacillus tyrfis</name>
    <dbReference type="NCBI Taxonomy" id="1501230"/>
    <lineage>
        <taxon>Bacteria</taxon>
        <taxon>Bacillati</taxon>
        <taxon>Bacillota</taxon>
        <taxon>Bacilli</taxon>
        <taxon>Bacillales</taxon>
        <taxon>Paenibacillaceae</taxon>
        <taxon>Paenibacillus</taxon>
    </lineage>
</organism>
<dbReference type="eggNOG" id="ENOG503371K">
    <property type="taxonomic scope" value="Bacteria"/>
</dbReference>
<accession>A0A081NZD2</accession>
<dbReference type="AlphaFoldDB" id="A0A081NZD2"/>
<evidence type="ECO:0000256" key="1">
    <source>
        <dbReference type="SAM" id="MobiDB-lite"/>
    </source>
</evidence>
<dbReference type="InterPro" id="IPR025889">
    <property type="entry name" value="GSP17M-like_dom"/>
</dbReference>
<keyword evidence="4" id="KW-1185">Reference proteome</keyword>
<proteinExistence type="predicted"/>
<dbReference type="RefSeq" id="WP_036687275.1">
    <property type="nucleotide sequence ID" value="NZ_JNVM01000019.1"/>
</dbReference>
<feature type="domain" description="General stress protein 17M-like" evidence="2">
    <location>
        <begin position="4"/>
        <end position="99"/>
    </location>
</feature>
<reference evidence="3 4" key="1">
    <citation type="submission" date="2014-06" db="EMBL/GenBank/DDBJ databases">
        <title>Draft genome sequence of Paenibacillus sp. MSt1.</title>
        <authorList>
            <person name="Aw Y.K."/>
            <person name="Ong K.S."/>
            <person name="Gan H.M."/>
            <person name="Lee S.M."/>
        </authorList>
    </citation>
    <scope>NUCLEOTIDE SEQUENCE [LARGE SCALE GENOMIC DNA]</scope>
    <source>
        <strain evidence="3 4">MSt1</strain>
    </source>
</reference>
<feature type="region of interest" description="Disordered" evidence="1">
    <location>
        <begin position="133"/>
        <end position="152"/>
    </location>
</feature>
<sequence length="152" mass="17217">MRTKVKLVEGEEYAIRAIRGFREEGHSLNKIYVLAHDDDRTEGLRRLTDTNTIGVMEEGMATAFANLFRSRGDQLRAKMESLGISALEAERYEKELDKGRIMVLVWYEDDTRTFERTDEDLAARRREHPEDVAIPPIGGIYMSGPDGPGGTV</sequence>